<dbReference type="EMBL" id="VIIS01000039">
    <property type="protein sequence ID" value="KAF0314222.1"/>
    <property type="molecule type" value="Genomic_DNA"/>
</dbReference>
<accession>A0A6A4XH66</accession>
<feature type="compositionally biased region" description="Basic and acidic residues" evidence="1">
    <location>
        <begin position="16"/>
        <end position="42"/>
    </location>
</feature>
<proteinExistence type="predicted"/>
<feature type="region of interest" description="Disordered" evidence="1">
    <location>
        <begin position="103"/>
        <end position="140"/>
    </location>
</feature>
<gene>
    <name evidence="2" type="ORF">FJT64_015326</name>
</gene>
<feature type="region of interest" description="Disordered" evidence="1">
    <location>
        <begin position="1"/>
        <end position="56"/>
    </location>
</feature>
<evidence type="ECO:0000256" key="1">
    <source>
        <dbReference type="SAM" id="MobiDB-lite"/>
    </source>
</evidence>
<organism evidence="2 3">
    <name type="scientific">Amphibalanus amphitrite</name>
    <name type="common">Striped barnacle</name>
    <name type="synonym">Balanus amphitrite</name>
    <dbReference type="NCBI Taxonomy" id="1232801"/>
    <lineage>
        <taxon>Eukaryota</taxon>
        <taxon>Metazoa</taxon>
        <taxon>Ecdysozoa</taxon>
        <taxon>Arthropoda</taxon>
        <taxon>Crustacea</taxon>
        <taxon>Multicrustacea</taxon>
        <taxon>Cirripedia</taxon>
        <taxon>Thoracica</taxon>
        <taxon>Thoracicalcarea</taxon>
        <taxon>Balanomorpha</taxon>
        <taxon>Balanoidea</taxon>
        <taxon>Balanidae</taxon>
        <taxon>Amphibalaninae</taxon>
        <taxon>Amphibalanus</taxon>
    </lineage>
</organism>
<dbReference type="Proteomes" id="UP000440578">
    <property type="component" value="Unassembled WGS sequence"/>
</dbReference>
<sequence length="140" mass="14682">MWRHGGKQISVPSGADRSRIDGPAADHHPDHHPDRTGPDRRGPPAPASWPGSGVPSAKVCARLGAASFIARHLRPFLKEPNPGKTAGALPRRATFVARFVRHNRTGDGAGAPRRSPAGHLPRPAGSPVAMATRSDLGAVL</sequence>
<evidence type="ECO:0000313" key="3">
    <source>
        <dbReference type="Proteomes" id="UP000440578"/>
    </source>
</evidence>
<dbReference type="AlphaFoldDB" id="A0A6A4XH66"/>
<name>A0A6A4XH66_AMPAM</name>
<protein>
    <submittedName>
        <fullName evidence="2">Uncharacterized protein</fullName>
    </submittedName>
</protein>
<keyword evidence="3" id="KW-1185">Reference proteome</keyword>
<evidence type="ECO:0000313" key="2">
    <source>
        <dbReference type="EMBL" id="KAF0314222.1"/>
    </source>
</evidence>
<comment type="caution">
    <text evidence="2">The sequence shown here is derived from an EMBL/GenBank/DDBJ whole genome shotgun (WGS) entry which is preliminary data.</text>
</comment>
<reference evidence="2 3" key="1">
    <citation type="submission" date="2019-07" db="EMBL/GenBank/DDBJ databases">
        <title>Draft genome assembly of a fouling barnacle, Amphibalanus amphitrite (Darwin, 1854): The first reference genome for Thecostraca.</title>
        <authorList>
            <person name="Kim W."/>
        </authorList>
    </citation>
    <scope>NUCLEOTIDE SEQUENCE [LARGE SCALE GENOMIC DNA]</scope>
    <source>
        <strain evidence="2">SNU_AA5</strain>
        <tissue evidence="2">Soma without cirri and trophi</tissue>
    </source>
</reference>